<dbReference type="SUPFAM" id="SSF51445">
    <property type="entry name" value="(Trans)glycosidases"/>
    <property type="match status" value="1"/>
</dbReference>
<dbReference type="EMBL" id="SUME01000002">
    <property type="protein sequence ID" value="TJZ62341.1"/>
    <property type="molecule type" value="Genomic_DNA"/>
</dbReference>
<gene>
    <name evidence="5" type="ORF">FAZ15_05525</name>
</gene>
<name>A0A4U0P4L0_9SPHI</name>
<evidence type="ECO:0000259" key="4">
    <source>
        <dbReference type="Pfam" id="PF02638"/>
    </source>
</evidence>
<accession>A0A4U0P4L0</accession>
<feature type="region of interest" description="Disordered" evidence="2">
    <location>
        <begin position="24"/>
        <end position="45"/>
    </location>
</feature>
<protein>
    <recommendedName>
        <fullName evidence="4">Glycosyl hydrolase-like 10 domain-containing protein</fullName>
    </recommendedName>
</protein>
<reference evidence="5 6" key="1">
    <citation type="submission" date="2019-04" db="EMBL/GenBank/DDBJ databases">
        <title>Sphingobacterium olei sp. nov., isolated from oil-contaminated soil.</title>
        <authorList>
            <person name="Liu B."/>
        </authorList>
    </citation>
    <scope>NUCLEOTIDE SEQUENCE [LARGE SCALE GENOMIC DNA]</scope>
    <source>
        <strain evidence="5 6">HAL-9</strain>
    </source>
</reference>
<evidence type="ECO:0000256" key="1">
    <source>
        <dbReference type="ARBA" id="ARBA00022729"/>
    </source>
</evidence>
<evidence type="ECO:0000313" key="5">
    <source>
        <dbReference type="EMBL" id="TJZ62341.1"/>
    </source>
</evidence>
<dbReference type="PANTHER" id="PTHR43405">
    <property type="entry name" value="GLYCOSYL HYDROLASE DIGH"/>
    <property type="match status" value="1"/>
</dbReference>
<feature type="signal peptide" evidence="3">
    <location>
        <begin position="1"/>
        <end position="22"/>
    </location>
</feature>
<sequence>MRRFSIYISMLLYAALIFNSCSKDSDGPGTPDPDPPGPEPSTLTLPKKEMRGAWIATVWALDWPRTSDFANTAYDAAVQKKSYTDMLDNLKSLGFNSVFVQVRGMGDAFYNSAYEPWSGNITGTRGKDPGYDVLKFMIDETHARGIEFHAWINPYRIATRAASGTAYPALHSAVKPEWVVDHEKIQIYNPALPEVRQRLADIVKDLITKYDVDGLHMDDYFYPDPSSAGTMVSDQPLYETMGTGFSTIQAWRRDNVDKAIELIHSTVVANKPQVVFSISPAASKTYNFNTLYADLEKWCKQGWVDILIPQLYQEIGNSSNDFQLNLSTWAQFSFSAKLVIGHALYRFGAAGNPAAFQSTQELVRQFDMTKRNAKAVGSVMYSARDVYANRIGVTDKLAELYSHKAVMPFAGREVAAPAAVPGNVKINGNELSWTAASGNVRSVVYHFSDLKAVGKVVAVTTDSKLNVTESGHYCVTSLNLDNLESKPTNTVEKK</sequence>
<dbReference type="InterPro" id="IPR052177">
    <property type="entry name" value="Divisome_Glycosyl_Hydrolase"/>
</dbReference>
<organism evidence="5 6">
    <name type="scientific">Sphingobacterium olei</name>
    <dbReference type="NCBI Taxonomy" id="2571155"/>
    <lineage>
        <taxon>Bacteria</taxon>
        <taxon>Pseudomonadati</taxon>
        <taxon>Bacteroidota</taxon>
        <taxon>Sphingobacteriia</taxon>
        <taxon>Sphingobacteriales</taxon>
        <taxon>Sphingobacteriaceae</taxon>
        <taxon>Sphingobacterium</taxon>
    </lineage>
</organism>
<dbReference type="InterPro" id="IPR003790">
    <property type="entry name" value="GHL10"/>
</dbReference>
<dbReference type="OrthoDB" id="9773203at2"/>
<feature type="chain" id="PRO_5020814630" description="Glycosyl hydrolase-like 10 domain-containing protein" evidence="3">
    <location>
        <begin position="23"/>
        <end position="494"/>
    </location>
</feature>
<dbReference type="PANTHER" id="PTHR43405:SF1">
    <property type="entry name" value="GLYCOSYL HYDROLASE DIGH"/>
    <property type="match status" value="1"/>
</dbReference>
<evidence type="ECO:0000313" key="6">
    <source>
        <dbReference type="Proteomes" id="UP000306808"/>
    </source>
</evidence>
<evidence type="ECO:0000256" key="2">
    <source>
        <dbReference type="SAM" id="MobiDB-lite"/>
    </source>
</evidence>
<proteinExistence type="predicted"/>
<keyword evidence="6" id="KW-1185">Reference proteome</keyword>
<comment type="caution">
    <text evidence="5">The sequence shown here is derived from an EMBL/GenBank/DDBJ whole genome shotgun (WGS) entry which is preliminary data.</text>
</comment>
<keyword evidence="1 3" id="KW-0732">Signal</keyword>
<feature type="compositionally biased region" description="Pro residues" evidence="2">
    <location>
        <begin position="30"/>
        <end position="39"/>
    </location>
</feature>
<dbReference type="Gene3D" id="3.20.20.80">
    <property type="entry name" value="Glycosidases"/>
    <property type="match status" value="1"/>
</dbReference>
<evidence type="ECO:0000256" key="3">
    <source>
        <dbReference type="SAM" id="SignalP"/>
    </source>
</evidence>
<feature type="domain" description="Glycosyl hydrolase-like 10" evidence="4">
    <location>
        <begin position="49"/>
        <end position="348"/>
    </location>
</feature>
<dbReference type="InterPro" id="IPR017853">
    <property type="entry name" value="GH"/>
</dbReference>
<dbReference type="Proteomes" id="UP000306808">
    <property type="component" value="Unassembled WGS sequence"/>
</dbReference>
<dbReference type="Pfam" id="PF02638">
    <property type="entry name" value="GHL10"/>
    <property type="match status" value="1"/>
</dbReference>
<dbReference type="AlphaFoldDB" id="A0A4U0P4L0"/>